<accession>A0A9P6E6D1</accession>
<feature type="region of interest" description="Disordered" evidence="1">
    <location>
        <begin position="84"/>
        <end position="116"/>
    </location>
</feature>
<evidence type="ECO:0000256" key="1">
    <source>
        <dbReference type="SAM" id="MobiDB-lite"/>
    </source>
</evidence>
<evidence type="ECO:0000313" key="2">
    <source>
        <dbReference type="EMBL" id="KAF9523349.1"/>
    </source>
</evidence>
<dbReference type="AlphaFoldDB" id="A0A9P6E6D1"/>
<sequence length="366" mass="40449">MSPIIMTQPTTKAAERARLSSFFDRLASHRPHAAAAVTRQAAIATDESLPTPQEFNTVLKNLYNLVQSKKTTRRSVVAWPHKLTADSMEMDEDNDEGDLTGESEMTEPSEPFPQAEEKKYPFTFKHMIHKLYKKDEWEKTVKDMLEKSKREYKPLAEVEIVSGPPGLERPVVAVRGRKAGDSSRRVSCGIGMAQRTRSSSGVGADLGCGTRRRSQSVVQGPKRMAMSPISPTFNIPPIRPTGVQHESMRAVKKRCVGKRKSISGLFVERANENVSSGNKGTWVFESTISSTENYIPGVYSPMSSPPESPVDNNFSGSKRRVLVDNQIGVGAAAPVQLAISVDKVERTTIKRRSLVVDTKLAKTYNN</sequence>
<dbReference type="Proteomes" id="UP000807306">
    <property type="component" value="Unassembled WGS sequence"/>
</dbReference>
<reference evidence="2" key="1">
    <citation type="submission" date="2020-11" db="EMBL/GenBank/DDBJ databases">
        <authorList>
            <consortium name="DOE Joint Genome Institute"/>
            <person name="Ahrendt S."/>
            <person name="Riley R."/>
            <person name="Andreopoulos W."/>
            <person name="Labutti K."/>
            <person name="Pangilinan J."/>
            <person name="Ruiz-Duenas F.J."/>
            <person name="Barrasa J.M."/>
            <person name="Sanchez-Garcia M."/>
            <person name="Camarero S."/>
            <person name="Miyauchi S."/>
            <person name="Serrano A."/>
            <person name="Linde D."/>
            <person name="Babiker R."/>
            <person name="Drula E."/>
            <person name="Ayuso-Fernandez I."/>
            <person name="Pacheco R."/>
            <person name="Padilla G."/>
            <person name="Ferreira P."/>
            <person name="Barriuso J."/>
            <person name="Kellner H."/>
            <person name="Castanera R."/>
            <person name="Alfaro M."/>
            <person name="Ramirez L."/>
            <person name="Pisabarro A.G."/>
            <person name="Kuo A."/>
            <person name="Tritt A."/>
            <person name="Lipzen A."/>
            <person name="He G."/>
            <person name="Yan M."/>
            <person name="Ng V."/>
            <person name="Cullen D."/>
            <person name="Martin F."/>
            <person name="Rosso M.-N."/>
            <person name="Henrissat B."/>
            <person name="Hibbett D."/>
            <person name="Martinez A.T."/>
            <person name="Grigoriev I.V."/>
        </authorList>
    </citation>
    <scope>NUCLEOTIDE SEQUENCE</scope>
    <source>
        <strain evidence="2">CBS 506.95</strain>
    </source>
</reference>
<evidence type="ECO:0000313" key="3">
    <source>
        <dbReference type="Proteomes" id="UP000807306"/>
    </source>
</evidence>
<feature type="compositionally biased region" description="Acidic residues" evidence="1">
    <location>
        <begin position="88"/>
        <end position="107"/>
    </location>
</feature>
<proteinExistence type="predicted"/>
<name>A0A9P6E6D1_9AGAR</name>
<dbReference type="OrthoDB" id="3067134at2759"/>
<organism evidence="2 3">
    <name type="scientific">Crepidotus variabilis</name>
    <dbReference type="NCBI Taxonomy" id="179855"/>
    <lineage>
        <taxon>Eukaryota</taxon>
        <taxon>Fungi</taxon>
        <taxon>Dikarya</taxon>
        <taxon>Basidiomycota</taxon>
        <taxon>Agaricomycotina</taxon>
        <taxon>Agaricomycetes</taxon>
        <taxon>Agaricomycetidae</taxon>
        <taxon>Agaricales</taxon>
        <taxon>Agaricineae</taxon>
        <taxon>Crepidotaceae</taxon>
        <taxon>Crepidotus</taxon>
    </lineage>
</organism>
<keyword evidence="3" id="KW-1185">Reference proteome</keyword>
<comment type="caution">
    <text evidence="2">The sequence shown here is derived from an EMBL/GenBank/DDBJ whole genome shotgun (WGS) entry which is preliminary data.</text>
</comment>
<feature type="region of interest" description="Disordered" evidence="1">
    <location>
        <begin position="199"/>
        <end position="250"/>
    </location>
</feature>
<protein>
    <submittedName>
        <fullName evidence="2">Uncharacterized protein</fullName>
    </submittedName>
</protein>
<dbReference type="EMBL" id="MU157919">
    <property type="protein sequence ID" value="KAF9523349.1"/>
    <property type="molecule type" value="Genomic_DNA"/>
</dbReference>
<gene>
    <name evidence="2" type="ORF">CPB83DRAFT_862936</name>
</gene>